<evidence type="ECO:0000256" key="9">
    <source>
        <dbReference type="ARBA" id="ARBA00031636"/>
    </source>
</evidence>
<evidence type="ECO:0000256" key="10">
    <source>
        <dbReference type="SAM" id="Phobius"/>
    </source>
</evidence>
<keyword evidence="3" id="KW-0050">Antiport</keyword>
<feature type="transmembrane region" description="Helical" evidence="10">
    <location>
        <begin position="404"/>
        <end position="426"/>
    </location>
</feature>
<keyword evidence="2" id="KW-0813">Transport</keyword>
<evidence type="ECO:0000256" key="4">
    <source>
        <dbReference type="ARBA" id="ARBA00022475"/>
    </source>
</evidence>
<name>A0A2W7I7N7_9PROT</name>
<proteinExistence type="predicted"/>
<comment type="caution">
    <text evidence="11">The sequence shown here is derived from an EMBL/GenBank/DDBJ whole genome shotgun (WGS) entry which is preliminary data.</text>
</comment>
<feature type="transmembrane region" description="Helical" evidence="10">
    <location>
        <begin position="168"/>
        <end position="189"/>
    </location>
</feature>
<dbReference type="GO" id="GO:0042910">
    <property type="term" value="F:xenobiotic transmembrane transporter activity"/>
    <property type="evidence" value="ECO:0007669"/>
    <property type="project" value="InterPro"/>
</dbReference>
<evidence type="ECO:0000256" key="2">
    <source>
        <dbReference type="ARBA" id="ARBA00022448"/>
    </source>
</evidence>
<dbReference type="AlphaFoldDB" id="A0A2W7I7N7"/>
<evidence type="ECO:0000256" key="7">
    <source>
        <dbReference type="ARBA" id="ARBA00023065"/>
    </source>
</evidence>
<feature type="transmembrane region" description="Helical" evidence="10">
    <location>
        <begin position="96"/>
        <end position="118"/>
    </location>
</feature>
<dbReference type="InterPro" id="IPR050222">
    <property type="entry name" value="MATE_MdtK"/>
</dbReference>
<evidence type="ECO:0000256" key="3">
    <source>
        <dbReference type="ARBA" id="ARBA00022449"/>
    </source>
</evidence>
<dbReference type="GO" id="GO:0006811">
    <property type="term" value="P:monoatomic ion transport"/>
    <property type="evidence" value="ECO:0007669"/>
    <property type="project" value="UniProtKB-KW"/>
</dbReference>
<dbReference type="Pfam" id="PF01554">
    <property type="entry name" value="MatE"/>
    <property type="match status" value="2"/>
</dbReference>
<feature type="transmembrane region" description="Helical" evidence="10">
    <location>
        <begin position="138"/>
        <end position="156"/>
    </location>
</feature>
<dbReference type="PANTHER" id="PTHR43298">
    <property type="entry name" value="MULTIDRUG RESISTANCE PROTEIN NORM-RELATED"/>
    <property type="match status" value="1"/>
</dbReference>
<dbReference type="InterPro" id="IPR002528">
    <property type="entry name" value="MATE_fam"/>
</dbReference>
<dbReference type="GO" id="GO:0005886">
    <property type="term" value="C:plasma membrane"/>
    <property type="evidence" value="ECO:0007669"/>
    <property type="project" value="UniProtKB-SubCell"/>
</dbReference>
<evidence type="ECO:0000256" key="8">
    <source>
        <dbReference type="ARBA" id="ARBA00023136"/>
    </source>
</evidence>
<evidence type="ECO:0000256" key="5">
    <source>
        <dbReference type="ARBA" id="ARBA00022692"/>
    </source>
</evidence>
<dbReference type="EMBL" id="QKYU01000019">
    <property type="protein sequence ID" value="PZW42178.1"/>
    <property type="molecule type" value="Genomic_DNA"/>
</dbReference>
<evidence type="ECO:0000256" key="6">
    <source>
        <dbReference type="ARBA" id="ARBA00022989"/>
    </source>
</evidence>
<keyword evidence="6 10" id="KW-1133">Transmembrane helix</keyword>
<feature type="transmembrane region" description="Helical" evidence="10">
    <location>
        <begin position="201"/>
        <end position="221"/>
    </location>
</feature>
<reference evidence="11 12" key="1">
    <citation type="submission" date="2018-06" db="EMBL/GenBank/DDBJ databases">
        <title>Genomic Encyclopedia of Archaeal and Bacterial Type Strains, Phase II (KMG-II): from individual species to whole genera.</title>
        <authorList>
            <person name="Goeker M."/>
        </authorList>
    </citation>
    <scope>NUCLEOTIDE SEQUENCE [LARGE SCALE GENOMIC DNA]</scope>
    <source>
        <strain evidence="11 12">DSM 24525</strain>
    </source>
</reference>
<keyword evidence="4" id="KW-1003">Cell membrane</keyword>
<dbReference type="GO" id="GO:0015297">
    <property type="term" value="F:antiporter activity"/>
    <property type="evidence" value="ECO:0007669"/>
    <property type="project" value="UniProtKB-KW"/>
</dbReference>
<dbReference type="CDD" id="cd13131">
    <property type="entry name" value="MATE_NorM_like"/>
    <property type="match status" value="1"/>
</dbReference>
<comment type="subcellular location">
    <subcellularLocation>
        <location evidence="1">Cell inner membrane</location>
        <topology evidence="1">Multi-pass membrane protein</topology>
    </subcellularLocation>
</comment>
<protein>
    <recommendedName>
        <fullName evidence="9">Multidrug-efflux transporter</fullName>
    </recommendedName>
</protein>
<feature type="transmembrane region" description="Helical" evidence="10">
    <location>
        <begin position="280"/>
        <end position="303"/>
    </location>
</feature>
<feature type="transmembrane region" description="Helical" evidence="10">
    <location>
        <begin position="324"/>
        <end position="345"/>
    </location>
</feature>
<sequence length="472" mass="48856">MNPRASLPNPTPGAEVLATLSLAWPLVLTNLSQMAMTVTDALVLGHHSAEALAAATLGANLYWALLAPGFGLALAAAPLLAQLRGRGLRPLRGRRGAVHATTLAVLLAVLPAWAVLWHTAPVLRLLGQTPALADLAQVYIRPMMWGLLPFCLFIVLRGLLAAEERPRAALFVAVGGILANAVFCWGLVFGRLGMPALGVEGAGIASSLANGLMLLGLWAAVARDRRLRRLRLFRPLRHDDPPFAGLRRVLRLGLPISGAMVLEIGVFSGAAFVIGGFGPAAIAAHAVTVQVASMTFMVPMGIGQAATARVGIAIGGFRVAAARRAGWVAMALCAGFMAMMAVVLLSQPARLAGLFLSPDDPVAPSVLALAVPMLMAAGAFQLADGVQVAAAGALRGLGDTRVPMLLAGLGYWGIGLPGAWVLAHPLGLGPPGIWIGLALGLGTVAVLMALRWQRLARHGGLTPARGLRPSRA</sequence>
<evidence type="ECO:0000313" key="12">
    <source>
        <dbReference type="Proteomes" id="UP000249688"/>
    </source>
</evidence>
<dbReference type="PIRSF" id="PIRSF006603">
    <property type="entry name" value="DinF"/>
    <property type="match status" value="1"/>
</dbReference>
<dbReference type="OrthoDB" id="9780160at2"/>
<keyword evidence="8 10" id="KW-0472">Membrane</keyword>
<feature type="transmembrane region" description="Helical" evidence="10">
    <location>
        <begin position="252"/>
        <end position="274"/>
    </location>
</feature>
<dbReference type="Proteomes" id="UP000249688">
    <property type="component" value="Unassembled WGS sequence"/>
</dbReference>
<dbReference type="NCBIfam" id="TIGR00797">
    <property type="entry name" value="matE"/>
    <property type="match status" value="1"/>
</dbReference>
<dbReference type="PANTHER" id="PTHR43298:SF2">
    <property type="entry name" value="FMN_FAD EXPORTER YEEO-RELATED"/>
    <property type="match status" value="1"/>
</dbReference>
<keyword evidence="7" id="KW-0406">Ion transport</keyword>
<keyword evidence="5 10" id="KW-0812">Transmembrane</keyword>
<gene>
    <name evidence="11" type="ORF">C8P66_11970</name>
</gene>
<evidence type="ECO:0000256" key="1">
    <source>
        <dbReference type="ARBA" id="ARBA00004429"/>
    </source>
</evidence>
<evidence type="ECO:0000313" key="11">
    <source>
        <dbReference type="EMBL" id="PZW42178.1"/>
    </source>
</evidence>
<accession>A0A2W7I7N7</accession>
<feature type="transmembrane region" description="Helical" evidence="10">
    <location>
        <begin position="432"/>
        <end position="450"/>
    </location>
</feature>
<feature type="transmembrane region" description="Helical" evidence="10">
    <location>
        <begin position="61"/>
        <end position="84"/>
    </location>
</feature>
<keyword evidence="12" id="KW-1185">Reference proteome</keyword>
<feature type="transmembrane region" description="Helical" evidence="10">
    <location>
        <begin position="365"/>
        <end position="383"/>
    </location>
</feature>
<dbReference type="InterPro" id="IPR048279">
    <property type="entry name" value="MdtK-like"/>
</dbReference>
<organism evidence="11 12">
    <name type="scientific">Humitalea rosea</name>
    <dbReference type="NCBI Taxonomy" id="990373"/>
    <lineage>
        <taxon>Bacteria</taxon>
        <taxon>Pseudomonadati</taxon>
        <taxon>Pseudomonadota</taxon>
        <taxon>Alphaproteobacteria</taxon>
        <taxon>Acetobacterales</taxon>
        <taxon>Roseomonadaceae</taxon>
        <taxon>Humitalea</taxon>
    </lineage>
</organism>